<name>A0A2C9U809_MANES</name>
<proteinExistence type="predicted"/>
<sequence>MHIYSTSAIQRATAMPNTSEIIKLLSCCCCCSFCNSNIYEPAVKPCGKEEIFVLP</sequence>
<evidence type="ECO:0000313" key="1">
    <source>
        <dbReference type="EMBL" id="OAY25376.1"/>
    </source>
</evidence>
<gene>
    <name evidence="1" type="ORF">MANES_17G089600</name>
</gene>
<accession>A0A2C9U809</accession>
<dbReference type="AlphaFoldDB" id="A0A2C9U809"/>
<protein>
    <submittedName>
        <fullName evidence="1">Uncharacterized protein</fullName>
    </submittedName>
</protein>
<organism evidence="1">
    <name type="scientific">Manihot esculenta</name>
    <name type="common">Cassava</name>
    <name type="synonym">Jatropha manihot</name>
    <dbReference type="NCBI Taxonomy" id="3983"/>
    <lineage>
        <taxon>Eukaryota</taxon>
        <taxon>Viridiplantae</taxon>
        <taxon>Streptophyta</taxon>
        <taxon>Embryophyta</taxon>
        <taxon>Tracheophyta</taxon>
        <taxon>Spermatophyta</taxon>
        <taxon>Magnoliopsida</taxon>
        <taxon>eudicotyledons</taxon>
        <taxon>Gunneridae</taxon>
        <taxon>Pentapetalae</taxon>
        <taxon>rosids</taxon>
        <taxon>fabids</taxon>
        <taxon>Malpighiales</taxon>
        <taxon>Euphorbiaceae</taxon>
        <taxon>Crotonoideae</taxon>
        <taxon>Manihoteae</taxon>
        <taxon>Manihot</taxon>
    </lineage>
</organism>
<dbReference type="EMBL" id="CM004403">
    <property type="protein sequence ID" value="OAY25376.1"/>
    <property type="molecule type" value="Genomic_DNA"/>
</dbReference>
<reference evidence="1" key="1">
    <citation type="submission" date="2016-02" db="EMBL/GenBank/DDBJ databases">
        <title>WGS assembly of Manihot esculenta.</title>
        <authorList>
            <person name="Bredeson J.V."/>
            <person name="Prochnik S.E."/>
            <person name="Lyons J.B."/>
            <person name="Schmutz J."/>
            <person name="Grimwood J."/>
            <person name="Vrebalov J."/>
            <person name="Bart R.S."/>
            <person name="Amuge T."/>
            <person name="Ferguson M.E."/>
            <person name="Green R."/>
            <person name="Putnam N."/>
            <person name="Stites J."/>
            <person name="Rounsley S."/>
            <person name="Rokhsar D.S."/>
        </authorList>
    </citation>
    <scope>NUCLEOTIDE SEQUENCE [LARGE SCALE GENOMIC DNA]</scope>
    <source>
        <tissue evidence="1">Leaf</tissue>
    </source>
</reference>